<gene>
    <name evidence="2" type="ORF">JQ615_07285</name>
</gene>
<reference evidence="3" key="1">
    <citation type="journal article" date="2021" name="ISME J.">
        <title>Evolutionary origin and ecological implication of a unique nif island in free-living Bradyrhizobium lineages.</title>
        <authorList>
            <person name="Tao J."/>
        </authorList>
    </citation>
    <scope>NUCLEOTIDE SEQUENCE [LARGE SCALE GENOMIC DNA]</scope>
    <source>
        <strain evidence="3">SZCCT0434</strain>
    </source>
</reference>
<evidence type="ECO:0000313" key="3">
    <source>
        <dbReference type="Proteomes" id="UP001315278"/>
    </source>
</evidence>
<dbReference type="EMBL" id="JAFCJH010000005">
    <property type="protein sequence ID" value="MBR0795185.1"/>
    <property type="molecule type" value="Genomic_DNA"/>
</dbReference>
<name>A0ABS5FEH2_9BRAD</name>
<organism evidence="2 3">
    <name type="scientific">Bradyrhizobium jicamae</name>
    <dbReference type="NCBI Taxonomy" id="280332"/>
    <lineage>
        <taxon>Bacteria</taxon>
        <taxon>Pseudomonadati</taxon>
        <taxon>Pseudomonadota</taxon>
        <taxon>Alphaproteobacteria</taxon>
        <taxon>Hyphomicrobiales</taxon>
        <taxon>Nitrobacteraceae</taxon>
        <taxon>Bradyrhizobium</taxon>
    </lineage>
</organism>
<dbReference type="RefSeq" id="WP_212492158.1">
    <property type="nucleotide sequence ID" value="NZ_JAFCJH010000005.1"/>
</dbReference>
<dbReference type="Proteomes" id="UP001315278">
    <property type="component" value="Unassembled WGS sequence"/>
</dbReference>
<comment type="caution">
    <text evidence="2">The sequence shown here is derived from an EMBL/GenBank/DDBJ whole genome shotgun (WGS) entry which is preliminary data.</text>
</comment>
<evidence type="ECO:0000256" key="1">
    <source>
        <dbReference type="SAM" id="MobiDB-lite"/>
    </source>
</evidence>
<feature type="region of interest" description="Disordered" evidence="1">
    <location>
        <begin position="36"/>
        <end position="77"/>
    </location>
</feature>
<evidence type="ECO:0000313" key="2">
    <source>
        <dbReference type="EMBL" id="MBR0795185.1"/>
    </source>
</evidence>
<sequence>MHPANSTLPDAARRQIEAMPDVHRFPFDIAASFDQQAKSANQVADPEQKKGAQQVYQQAMNDRGRLPRIQLSPCLRR</sequence>
<keyword evidence="3" id="KW-1185">Reference proteome</keyword>
<accession>A0ABS5FEH2</accession>
<proteinExistence type="predicted"/>
<protein>
    <submittedName>
        <fullName evidence="2">Uncharacterized protein</fullName>
    </submittedName>
</protein>